<protein>
    <submittedName>
        <fullName evidence="2">Uncharacterized protein</fullName>
    </submittedName>
</protein>
<keyword evidence="1" id="KW-1133">Transmembrane helix</keyword>
<reference evidence="2 4" key="1">
    <citation type="journal article" date="2016" name="Front. Microbiol.">
        <title>Comprehensive Phylogenetic Analysis of Bovine Non-aureus Staphylococci Species Based on Whole-Genome Sequencing.</title>
        <authorList>
            <person name="Naushad S."/>
            <person name="Barkema H.W."/>
            <person name="Luby C."/>
            <person name="Condas L.A."/>
            <person name="Nobrega D.B."/>
            <person name="Carson D.A."/>
            <person name="De Buck J."/>
        </authorList>
    </citation>
    <scope>NUCLEOTIDE SEQUENCE [LARGE SCALE GENOMIC DNA]</scope>
    <source>
        <strain evidence="2 4">SNUC 4337</strain>
    </source>
</reference>
<evidence type="ECO:0000313" key="4">
    <source>
        <dbReference type="Proteomes" id="UP000240400"/>
    </source>
</evidence>
<reference evidence="3 5" key="3">
    <citation type="submission" date="2018-06" db="EMBL/GenBank/DDBJ databases">
        <authorList>
            <consortium name="Pathogen Informatics"/>
            <person name="Doyle S."/>
        </authorList>
    </citation>
    <scope>NUCLEOTIDE SEQUENCE [LARGE SCALE GENOMIC DNA]</scope>
    <source>
        <strain evidence="3 5">NCTC13834</strain>
    </source>
</reference>
<dbReference type="Proteomes" id="UP000254412">
    <property type="component" value="Unassembled WGS sequence"/>
</dbReference>
<evidence type="ECO:0000313" key="5">
    <source>
        <dbReference type="Proteomes" id="UP000254412"/>
    </source>
</evidence>
<organism evidence="2 4">
    <name type="scientific">Staphylococcus nepalensis</name>
    <dbReference type="NCBI Taxonomy" id="214473"/>
    <lineage>
        <taxon>Bacteria</taxon>
        <taxon>Bacillati</taxon>
        <taxon>Bacillota</taxon>
        <taxon>Bacilli</taxon>
        <taxon>Bacillales</taxon>
        <taxon>Staphylococcaceae</taxon>
        <taxon>Staphylococcus</taxon>
    </lineage>
</organism>
<dbReference type="EMBL" id="PZHR01000001">
    <property type="protein sequence ID" value="PTK61014.1"/>
    <property type="molecule type" value="Genomic_DNA"/>
</dbReference>
<evidence type="ECO:0000313" key="2">
    <source>
        <dbReference type="EMBL" id="PTK61014.1"/>
    </source>
</evidence>
<evidence type="ECO:0000256" key="1">
    <source>
        <dbReference type="SAM" id="Phobius"/>
    </source>
</evidence>
<proteinExistence type="predicted"/>
<dbReference type="Proteomes" id="UP000240400">
    <property type="component" value="Unassembled WGS sequence"/>
</dbReference>
<feature type="transmembrane region" description="Helical" evidence="1">
    <location>
        <begin position="55"/>
        <end position="74"/>
    </location>
</feature>
<dbReference type="EMBL" id="UHDS01000001">
    <property type="protein sequence ID" value="SUM56227.1"/>
    <property type="molecule type" value="Genomic_DNA"/>
</dbReference>
<reference evidence="2" key="2">
    <citation type="submission" date="2018-03" db="EMBL/GenBank/DDBJ databases">
        <authorList>
            <person name="Keele B.F."/>
        </authorList>
    </citation>
    <scope>NUCLEOTIDE SEQUENCE</scope>
    <source>
        <strain evidence="2">SNUC 4337</strain>
    </source>
</reference>
<evidence type="ECO:0000313" key="3">
    <source>
        <dbReference type="EMBL" id="SUM56227.1"/>
    </source>
</evidence>
<gene>
    <name evidence="2" type="ORF">BUZ61_00345</name>
    <name evidence="3" type="ORF">NCTC13834_02635</name>
</gene>
<keyword evidence="1" id="KW-0472">Membrane</keyword>
<accession>A0A2T4SEC4</accession>
<name>A0A2T4SEC4_9STAP</name>
<sequence length="78" mass="8630">MLTKGIKHPRVKLLFDFIGILSAIGVLIIVFINSYVGNHSGNFKLGFDVYGTDMIIMNIFLLITVVCAVMSIILKSIK</sequence>
<dbReference type="AlphaFoldDB" id="A0A2T4SEC4"/>
<feature type="transmembrane region" description="Helical" evidence="1">
    <location>
        <begin position="12"/>
        <end position="35"/>
    </location>
</feature>
<keyword evidence="1" id="KW-0812">Transmembrane</keyword>
<dbReference type="RefSeq" id="WP_096811058.1">
    <property type="nucleotide sequence ID" value="NZ_BMCF01000003.1"/>
</dbReference>